<evidence type="ECO:0000313" key="2">
    <source>
        <dbReference type="EMBL" id="CAE1316284.1"/>
    </source>
</evidence>
<comment type="caution">
    <text evidence="2">The sequence shown here is derived from an EMBL/GenBank/DDBJ whole genome shotgun (WGS) entry which is preliminary data.</text>
</comment>
<evidence type="ECO:0000256" key="1">
    <source>
        <dbReference type="SAM" id="Phobius"/>
    </source>
</evidence>
<keyword evidence="1" id="KW-1133">Transmembrane helix</keyword>
<proteinExistence type="predicted"/>
<dbReference type="Proteomes" id="UP000597762">
    <property type="component" value="Unassembled WGS sequence"/>
</dbReference>
<dbReference type="AlphaFoldDB" id="A0A812E2G0"/>
<name>A0A812E2G0_ACAPH</name>
<gene>
    <name evidence="2" type="ORF">SPHA_67063</name>
</gene>
<feature type="transmembrane region" description="Helical" evidence="1">
    <location>
        <begin position="110"/>
        <end position="129"/>
    </location>
</feature>
<feature type="transmembrane region" description="Helical" evidence="1">
    <location>
        <begin position="43"/>
        <end position="61"/>
    </location>
</feature>
<keyword evidence="3" id="KW-1185">Reference proteome</keyword>
<dbReference type="EMBL" id="CAHIKZ030004841">
    <property type="protein sequence ID" value="CAE1316284.1"/>
    <property type="molecule type" value="Genomic_DNA"/>
</dbReference>
<evidence type="ECO:0000313" key="3">
    <source>
        <dbReference type="Proteomes" id="UP000597762"/>
    </source>
</evidence>
<keyword evidence="1" id="KW-0812">Transmembrane</keyword>
<accession>A0A812E2G0</accession>
<reference evidence="2" key="1">
    <citation type="submission" date="2021-01" db="EMBL/GenBank/DDBJ databases">
        <authorList>
            <person name="Li R."/>
            <person name="Bekaert M."/>
        </authorList>
    </citation>
    <scope>NUCLEOTIDE SEQUENCE</scope>
    <source>
        <strain evidence="2">Farmed</strain>
    </source>
</reference>
<organism evidence="2 3">
    <name type="scientific">Acanthosepion pharaonis</name>
    <name type="common">Pharaoh cuttlefish</name>
    <name type="synonym">Sepia pharaonis</name>
    <dbReference type="NCBI Taxonomy" id="158019"/>
    <lineage>
        <taxon>Eukaryota</taxon>
        <taxon>Metazoa</taxon>
        <taxon>Spiralia</taxon>
        <taxon>Lophotrochozoa</taxon>
        <taxon>Mollusca</taxon>
        <taxon>Cephalopoda</taxon>
        <taxon>Coleoidea</taxon>
        <taxon>Decapodiformes</taxon>
        <taxon>Sepiida</taxon>
        <taxon>Sepiina</taxon>
        <taxon>Sepiidae</taxon>
        <taxon>Acanthosepion</taxon>
    </lineage>
</organism>
<keyword evidence="1" id="KW-0472">Membrane</keyword>
<protein>
    <submittedName>
        <fullName evidence="2">Uncharacterized protein</fullName>
    </submittedName>
</protein>
<sequence length="182" mass="21318">MIELDPSKHSVYPLVSSIQNILFNTSFSSDSIFSFLHWPFSFSLHRFLYLLSIFHYLFLPFPFLSIRFFFFSFLISSFSFSLYSFFPYTFPDTRTNTRTMMVSDPDMREAYLNSLSSMPFLSLPCPFCLSISPMSFLSFSLPLYISHFLSLSPTFLVEKLSIYLSIYLYLYVDIFLTTSPTP</sequence>
<feature type="transmembrane region" description="Helical" evidence="1">
    <location>
        <begin position="68"/>
        <end position="90"/>
    </location>
</feature>